<protein>
    <recommendedName>
        <fullName evidence="10">Methyltransferase type 11 domain-containing protein</fullName>
    </recommendedName>
</protein>
<evidence type="ECO:0000313" key="8">
    <source>
        <dbReference type="EMBL" id="KAK9705441.1"/>
    </source>
</evidence>
<feature type="transmembrane region" description="Helical" evidence="5">
    <location>
        <begin position="102"/>
        <end position="120"/>
    </location>
</feature>
<feature type="domain" description="Methyltransferase" evidence="7">
    <location>
        <begin position="30"/>
        <end position="98"/>
    </location>
</feature>
<dbReference type="InterPro" id="IPR041698">
    <property type="entry name" value="Methyltransf_25"/>
</dbReference>
<dbReference type="InterPro" id="IPR029063">
    <property type="entry name" value="SAM-dependent_MTases_sf"/>
</dbReference>
<dbReference type="Pfam" id="PF13649">
    <property type="entry name" value="Methyltransf_25"/>
    <property type="match status" value="1"/>
</dbReference>
<evidence type="ECO:0000256" key="3">
    <source>
        <dbReference type="ARBA" id="ARBA00022603"/>
    </source>
</evidence>
<comment type="caution">
    <text evidence="8">The sequence shown here is derived from an EMBL/GenBank/DDBJ whole genome shotgun (WGS) entry which is preliminary data.</text>
</comment>
<dbReference type="Gene3D" id="3.40.50.150">
    <property type="entry name" value="Vaccinia Virus protein VP39"/>
    <property type="match status" value="1"/>
</dbReference>
<dbReference type="PANTHER" id="PTHR12176:SF66">
    <property type="entry name" value="S-ADENOSYL-L-METHIONINE-DEPENDENT METHYLTRANSFERASES SUPERFAMILY PROTEIN"/>
    <property type="match status" value="1"/>
</dbReference>
<keyword evidence="5" id="KW-1133">Transmembrane helix</keyword>
<dbReference type="InterPro" id="IPR036249">
    <property type="entry name" value="Thioredoxin-like_sf"/>
</dbReference>
<dbReference type="Proteomes" id="UP001443914">
    <property type="component" value="Unassembled WGS sequence"/>
</dbReference>
<dbReference type="SUPFAM" id="SSF52833">
    <property type="entry name" value="Thioredoxin-like"/>
    <property type="match status" value="1"/>
</dbReference>
<feature type="transmembrane region" description="Helical" evidence="5">
    <location>
        <begin position="126"/>
        <end position="155"/>
    </location>
</feature>
<dbReference type="SUPFAM" id="SSF53335">
    <property type="entry name" value="S-adenosyl-L-methionine-dependent methyltransferases"/>
    <property type="match status" value="1"/>
</dbReference>
<gene>
    <name evidence="8" type="ORF">RND81_07G057300</name>
</gene>
<evidence type="ECO:0000256" key="4">
    <source>
        <dbReference type="ARBA" id="ARBA00022679"/>
    </source>
</evidence>
<keyword evidence="5" id="KW-0472">Membrane</keyword>
<dbReference type="InterPro" id="IPR038219">
    <property type="entry name" value="Sep15/SelM_sf"/>
</dbReference>
<keyword evidence="3" id="KW-0489">Methyltransferase</keyword>
<organism evidence="8 9">
    <name type="scientific">Saponaria officinalis</name>
    <name type="common">Common soapwort</name>
    <name type="synonym">Lychnis saponaria</name>
    <dbReference type="NCBI Taxonomy" id="3572"/>
    <lineage>
        <taxon>Eukaryota</taxon>
        <taxon>Viridiplantae</taxon>
        <taxon>Streptophyta</taxon>
        <taxon>Embryophyta</taxon>
        <taxon>Tracheophyta</taxon>
        <taxon>Spermatophyta</taxon>
        <taxon>Magnoliopsida</taxon>
        <taxon>eudicotyledons</taxon>
        <taxon>Gunneridae</taxon>
        <taxon>Pentapetalae</taxon>
        <taxon>Caryophyllales</taxon>
        <taxon>Caryophyllaceae</taxon>
        <taxon>Caryophylleae</taxon>
        <taxon>Saponaria</taxon>
    </lineage>
</organism>
<evidence type="ECO:0008006" key="10">
    <source>
        <dbReference type="Google" id="ProtNLM"/>
    </source>
</evidence>
<comment type="similarity">
    <text evidence="1">Belongs to the selenoprotein M/F family.</text>
</comment>
<comment type="similarity">
    <text evidence="2">Belongs to the methyltransferase superfamily.</text>
</comment>
<keyword evidence="4" id="KW-0808">Transferase</keyword>
<proteinExistence type="inferred from homology"/>
<dbReference type="GO" id="GO:0008168">
    <property type="term" value="F:methyltransferase activity"/>
    <property type="evidence" value="ECO:0007669"/>
    <property type="project" value="UniProtKB-KW"/>
</dbReference>
<evidence type="ECO:0000259" key="6">
    <source>
        <dbReference type="Pfam" id="PF08806"/>
    </source>
</evidence>
<dbReference type="InterPro" id="IPR051419">
    <property type="entry name" value="Lys/N-term_MeTrsfase_sf"/>
</dbReference>
<dbReference type="InterPro" id="IPR014912">
    <property type="entry name" value="Sep15_SelM_dom"/>
</dbReference>
<feature type="domain" description="Selenoprotein F/M" evidence="6">
    <location>
        <begin position="153"/>
        <end position="208"/>
    </location>
</feature>
<reference evidence="8" key="1">
    <citation type="submission" date="2024-03" db="EMBL/GenBank/DDBJ databases">
        <title>WGS assembly of Saponaria officinalis var. Norfolk2.</title>
        <authorList>
            <person name="Jenkins J."/>
            <person name="Shu S."/>
            <person name="Grimwood J."/>
            <person name="Barry K."/>
            <person name="Goodstein D."/>
            <person name="Schmutz J."/>
            <person name="Leebens-Mack J."/>
            <person name="Osbourn A."/>
        </authorList>
    </citation>
    <scope>NUCLEOTIDE SEQUENCE [LARGE SCALE GENOMIC DNA]</scope>
    <source>
        <strain evidence="8">JIC</strain>
    </source>
</reference>
<sequence length="211" mass="23768">MHATLKKVVPSTSTSSDILMVGYIPTSSDILMVGCGNAVMSEEMVKDGYSHIVDIDIFYVAIEMMKRKYHHIPQLQYMQMDARDMSFFMDDSFDSVIDKGKIFMGIIPAVFVILVVALVGDVTGEFLLRFVLFSPALGVLLSILLSLVTYGGALLEVFMRKLVFYPEIVGFIEEEKDIFPLVKVQCSFISPPKMIMLDDKGEHAETIREFR</sequence>
<evidence type="ECO:0000313" key="9">
    <source>
        <dbReference type="Proteomes" id="UP001443914"/>
    </source>
</evidence>
<accession>A0AAW1JNL2</accession>
<dbReference type="EMBL" id="JBDFQZ010000007">
    <property type="protein sequence ID" value="KAK9705441.1"/>
    <property type="molecule type" value="Genomic_DNA"/>
</dbReference>
<dbReference type="GO" id="GO:0032259">
    <property type="term" value="P:methylation"/>
    <property type="evidence" value="ECO:0007669"/>
    <property type="project" value="UniProtKB-KW"/>
</dbReference>
<dbReference type="AlphaFoldDB" id="A0AAW1JNL2"/>
<evidence type="ECO:0000256" key="2">
    <source>
        <dbReference type="ARBA" id="ARBA00008361"/>
    </source>
</evidence>
<evidence type="ECO:0000256" key="5">
    <source>
        <dbReference type="SAM" id="Phobius"/>
    </source>
</evidence>
<keyword evidence="9" id="KW-1185">Reference proteome</keyword>
<name>A0AAW1JNL2_SAPOF</name>
<dbReference type="PANTHER" id="PTHR12176">
    <property type="entry name" value="SAM-DEPENDENT METHYLTRANSFERASE SUPERFAMILY PROTEIN"/>
    <property type="match status" value="1"/>
</dbReference>
<evidence type="ECO:0000256" key="1">
    <source>
        <dbReference type="ARBA" id="ARBA00005742"/>
    </source>
</evidence>
<dbReference type="Pfam" id="PF08806">
    <property type="entry name" value="Sep15_SelM"/>
    <property type="match status" value="1"/>
</dbReference>
<dbReference type="Gene3D" id="3.40.30.50">
    <property type="entry name" value="Sep15/SelM thioredoxin-like domain, active-site redox motif"/>
    <property type="match status" value="1"/>
</dbReference>
<keyword evidence="5" id="KW-0812">Transmembrane</keyword>
<evidence type="ECO:0000259" key="7">
    <source>
        <dbReference type="Pfam" id="PF13649"/>
    </source>
</evidence>